<evidence type="ECO:0000256" key="5">
    <source>
        <dbReference type="SAM" id="Phobius"/>
    </source>
</evidence>
<evidence type="ECO:0000256" key="3">
    <source>
        <dbReference type="ARBA" id="ARBA00022989"/>
    </source>
</evidence>
<keyword evidence="8" id="KW-1185">Reference proteome</keyword>
<comment type="subcellular location">
    <subcellularLocation>
        <location evidence="1">Membrane</location>
        <topology evidence="1">Multi-pass membrane protein</topology>
    </subcellularLocation>
</comment>
<feature type="domain" description="ABC-2 type transporter transmembrane" evidence="6">
    <location>
        <begin position="90"/>
        <end position="275"/>
    </location>
</feature>
<dbReference type="Proteomes" id="UP001501074">
    <property type="component" value="Unassembled WGS sequence"/>
</dbReference>
<keyword evidence="4 5" id="KW-0472">Membrane</keyword>
<feature type="transmembrane region" description="Helical" evidence="5">
    <location>
        <begin position="261"/>
        <end position="285"/>
    </location>
</feature>
<evidence type="ECO:0000313" key="7">
    <source>
        <dbReference type="EMBL" id="GAA3596157.1"/>
    </source>
</evidence>
<evidence type="ECO:0000259" key="6">
    <source>
        <dbReference type="Pfam" id="PF12698"/>
    </source>
</evidence>
<gene>
    <name evidence="7" type="ORF">GCM10022223_09170</name>
</gene>
<dbReference type="Pfam" id="PF12698">
    <property type="entry name" value="ABC2_membrane_3"/>
    <property type="match status" value="1"/>
</dbReference>
<feature type="transmembrane region" description="Helical" evidence="5">
    <location>
        <begin position="167"/>
        <end position="191"/>
    </location>
</feature>
<feature type="transmembrane region" description="Helical" evidence="5">
    <location>
        <begin position="81"/>
        <end position="100"/>
    </location>
</feature>
<sequence>MSSNGGVIHDIGFRHYDGPRLGRGYLIRSLYVESLRGCYGLGRSAKSKIMPFLLLTVLVAPAVIIAVVAGVTSMKKLPVDYVGYMFALESAIAIFLAAQAPATVSRDLRFRVMPLYLSRPLSRNDYVAAKYGAMSTALFILIAVPQTVLFIGALLAKMSFWPNAKDWAAGLLGALLLSLVLAGIGLLIASITPRRGFGVAAVITVLLLLSLVSGALASLADINGHPDLAGYFALLNPVSLVQGVLHWLVDADVSYPQPPPGTTGGLVFTAAMFVVIAGCYTLLLARYRKVSAS</sequence>
<feature type="transmembrane region" description="Helical" evidence="5">
    <location>
        <begin position="49"/>
        <end position="69"/>
    </location>
</feature>
<evidence type="ECO:0000256" key="4">
    <source>
        <dbReference type="ARBA" id="ARBA00023136"/>
    </source>
</evidence>
<comment type="caution">
    <text evidence="7">The sequence shown here is derived from an EMBL/GenBank/DDBJ whole genome shotgun (WGS) entry which is preliminary data.</text>
</comment>
<protein>
    <submittedName>
        <fullName evidence="7">ABC transporter permease</fullName>
    </submittedName>
</protein>
<dbReference type="EMBL" id="BAAAZO010000001">
    <property type="protein sequence ID" value="GAA3596157.1"/>
    <property type="molecule type" value="Genomic_DNA"/>
</dbReference>
<feature type="transmembrane region" description="Helical" evidence="5">
    <location>
        <begin position="197"/>
        <end position="216"/>
    </location>
</feature>
<evidence type="ECO:0000313" key="8">
    <source>
        <dbReference type="Proteomes" id="UP001501074"/>
    </source>
</evidence>
<dbReference type="RefSeq" id="WP_231487435.1">
    <property type="nucleotide sequence ID" value="NZ_BAAAZO010000001.1"/>
</dbReference>
<feature type="transmembrane region" description="Helical" evidence="5">
    <location>
        <begin position="131"/>
        <end position="155"/>
    </location>
</feature>
<evidence type="ECO:0000256" key="2">
    <source>
        <dbReference type="ARBA" id="ARBA00022692"/>
    </source>
</evidence>
<dbReference type="InterPro" id="IPR013525">
    <property type="entry name" value="ABC2_TM"/>
</dbReference>
<name>A0ABP6Z2T8_9ACTN</name>
<accession>A0ABP6Z2T8</accession>
<reference evidence="8" key="1">
    <citation type="journal article" date="2019" name="Int. J. Syst. Evol. Microbiol.">
        <title>The Global Catalogue of Microorganisms (GCM) 10K type strain sequencing project: providing services to taxonomists for standard genome sequencing and annotation.</title>
        <authorList>
            <consortium name="The Broad Institute Genomics Platform"/>
            <consortium name="The Broad Institute Genome Sequencing Center for Infectious Disease"/>
            <person name="Wu L."/>
            <person name="Ma J."/>
        </authorList>
    </citation>
    <scope>NUCLEOTIDE SEQUENCE [LARGE SCALE GENOMIC DNA]</scope>
    <source>
        <strain evidence="8">JCM 16902</strain>
    </source>
</reference>
<keyword evidence="2 5" id="KW-0812">Transmembrane</keyword>
<proteinExistence type="predicted"/>
<evidence type="ECO:0000256" key="1">
    <source>
        <dbReference type="ARBA" id="ARBA00004141"/>
    </source>
</evidence>
<organism evidence="7 8">
    <name type="scientific">Kineosporia mesophila</name>
    <dbReference type="NCBI Taxonomy" id="566012"/>
    <lineage>
        <taxon>Bacteria</taxon>
        <taxon>Bacillati</taxon>
        <taxon>Actinomycetota</taxon>
        <taxon>Actinomycetes</taxon>
        <taxon>Kineosporiales</taxon>
        <taxon>Kineosporiaceae</taxon>
        <taxon>Kineosporia</taxon>
    </lineage>
</organism>
<keyword evidence="3 5" id="KW-1133">Transmembrane helix</keyword>